<protein>
    <recommendedName>
        <fullName evidence="7">Cation/H+ exchanger transmembrane domain-containing protein</fullName>
    </recommendedName>
</protein>
<dbReference type="EMBL" id="CATQJA010000955">
    <property type="protein sequence ID" value="CAJ0565037.1"/>
    <property type="molecule type" value="Genomic_DNA"/>
</dbReference>
<keyword evidence="4 6" id="KW-1133">Transmembrane helix</keyword>
<feature type="transmembrane region" description="Helical" evidence="6">
    <location>
        <begin position="403"/>
        <end position="430"/>
    </location>
</feature>
<feature type="transmembrane region" description="Helical" evidence="6">
    <location>
        <begin position="126"/>
        <end position="144"/>
    </location>
</feature>
<accession>A0AA36C9R9</accession>
<name>A0AA36C9R9_9BILA</name>
<feature type="transmembrane region" description="Helical" evidence="6">
    <location>
        <begin position="339"/>
        <end position="358"/>
    </location>
</feature>
<gene>
    <name evidence="8" type="ORF">MSPICULIGERA_LOCUS3698</name>
</gene>
<feature type="transmembrane region" description="Helical" evidence="6">
    <location>
        <begin position="308"/>
        <end position="327"/>
    </location>
</feature>
<feature type="transmembrane region" description="Helical" evidence="6">
    <location>
        <begin position="151"/>
        <end position="174"/>
    </location>
</feature>
<dbReference type="InterPro" id="IPR051843">
    <property type="entry name" value="CPA1_transporter"/>
</dbReference>
<feature type="transmembrane region" description="Helical" evidence="6">
    <location>
        <begin position="180"/>
        <end position="201"/>
    </location>
</feature>
<proteinExistence type="inferred from homology"/>
<feature type="transmembrane region" description="Helical" evidence="6">
    <location>
        <begin position="65"/>
        <end position="86"/>
    </location>
</feature>
<reference evidence="8" key="1">
    <citation type="submission" date="2023-06" db="EMBL/GenBank/DDBJ databases">
        <authorList>
            <person name="Delattre M."/>
        </authorList>
    </citation>
    <scope>NUCLEOTIDE SEQUENCE</scope>
    <source>
        <strain evidence="8">AF72</strain>
    </source>
</reference>
<evidence type="ECO:0000313" key="9">
    <source>
        <dbReference type="Proteomes" id="UP001177023"/>
    </source>
</evidence>
<dbReference type="PANTHER" id="PTHR31102">
    <property type="match status" value="1"/>
</dbReference>
<feature type="transmembrane region" description="Helical" evidence="6">
    <location>
        <begin position="213"/>
        <end position="241"/>
    </location>
</feature>
<dbReference type="GO" id="GO:1902600">
    <property type="term" value="P:proton transmembrane transport"/>
    <property type="evidence" value="ECO:0007669"/>
    <property type="project" value="InterPro"/>
</dbReference>
<comment type="similarity">
    <text evidence="2">Belongs to the monovalent cation:proton antiporter 1 (CPA1) transporter (TC 2.A.36) family.</text>
</comment>
<comment type="caution">
    <text evidence="8">The sequence shown here is derived from an EMBL/GenBank/DDBJ whole genome shotgun (WGS) entry which is preliminary data.</text>
</comment>
<evidence type="ECO:0000256" key="4">
    <source>
        <dbReference type="ARBA" id="ARBA00022989"/>
    </source>
</evidence>
<dbReference type="Gene3D" id="1.20.1530.20">
    <property type="match status" value="1"/>
</dbReference>
<feature type="transmembrane region" description="Helical" evidence="6">
    <location>
        <begin position="21"/>
        <end position="45"/>
    </location>
</feature>
<feature type="non-terminal residue" evidence="8">
    <location>
        <position position="528"/>
    </location>
</feature>
<dbReference type="Proteomes" id="UP001177023">
    <property type="component" value="Unassembled WGS sequence"/>
</dbReference>
<dbReference type="InterPro" id="IPR006153">
    <property type="entry name" value="Cation/H_exchanger_TM"/>
</dbReference>
<dbReference type="InterPro" id="IPR038770">
    <property type="entry name" value="Na+/solute_symporter_sf"/>
</dbReference>
<organism evidence="8 9">
    <name type="scientific">Mesorhabditis spiculigera</name>
    <dbReference type="NCBI Taxonomy" id="96644"/>
    <lineage>
        <taxon>Eukaryota</taxon>
        <taxon>Metazoa</taxon>
        <taxon>Ecdysozoa</taxon>
        <taxon>Nematoda</taxon>
        <taxon>Chromadorea</taxon>
        <taxon>Rhabditida</taxon>
        <taxon>Rhabditina</taxon>
        <taxon>Rhabditomorpha</taxon>
        <taxon>Rhabditoidea</taxon>
        <taxon>Rhabditidae</taxon>
        <taxon>Mesorhabditinae</taxon>
        <taxon>Mesorhabditis</taxon>
    </lineage>
</organism>
<dbReference type="AlphaFoldDB" id="A0AA36C9R9"/>
<evidence type="ECO:0000313" key="8">
    <source>
        <dbReference type="EMBL" id="CAJ0565037.1"/>
    </source>
</evidence>
<evidence type="ECO:0000256" key="5">
    <source>
        <dbReference type="ARBA" id="ARBA00023136"/>
    </source>
</evidence>
<feature type="transmembrane region" description="Helical" evidence="6">
    <location>
        <begin position="284"/>
        <end position="302"/>
    </location>
</feature>
<sequence length="528" mass="56970">MVSTNEDSKIRKFIHHRQINIIITTLLIFVSTYIALVTCLGENIFNPIGNVTEPAWPTVNTRDVINSTISTFFIVVFGLIAGRLCFLVHLPPLLGSLIIGIALKNIPGVNEWLIILPSWDAVLRKLAFALIMIRCSMGINLAVVRANPRILVSLGCIAPLVEALCIFVAAHFIFSFPVSLSLVFGFLLAANSPAVTVPSMLHFQNTNHGTAKGIPTLVLACASADNVLLIVAYTVSIGLVFASGSLFATIAYTIGEIVASAAIGIFLGWLLWYFPRKKDTYTHLARGIVLVTLSLALLFSAIRLDIEFTGSISLVAMCLTAAIRWKTNSEKQTRLEQRVYAVLWDLIFQPVLFVLIGMKFEISELSWHGILIGLACLGIGLVGRAIAVILLTVGAGLTMSEQLIFVFSFVPKATVQAALAPGIVVAAAAFPELLPQASIVLSACVVAILLTAPLGQLALGLFGPKFLTQDTKGFWPDDETTNPGRVLRERRGTWAGAAAAEEEQFFLHLAKPPQQPSEDLRDEGAATG</sequence>
<keyword evidence="5 6" id="KW-0472">Membrane</keyword>
<dbReference type="GO" id="GO:0015297">
    <property type="term" value="F:antiporter activity"/>
    <property type="evidence" value="ECO:0007669"/>
    <property type="project" value="InterPro"/>
</dbReference>
<dbReference type="GO" id="GO:0016020">
    <property type="term" value="C:membrane"/>
    <property type="evidence" value="ECO:0007669"/>
    <property type="project" value="UniProtKB-SubCell"/>
</dbReference>
<evidence type="ECO:0000256" key="3">
    <source>
        <dbReference type="ARBA" id="ARBA00022692"/>
    </source>
</evidence>
<feature type="transmembrane region" description="Helical" evidence="6">
    <location>
        <begin position="436"/>
        <end position="462"/>
    </location>
</feature>
<feature type="transmembrane region" description="Helical" evidence="6">
    <location>
        <begin position="247"/>
        <end position="272"/>
    </location>
</feature>
<feature type="domain" description="Cation/H+ exchanger transmembrane" evidence="7">
    <location>
        <begin position="77"/>
        <end position="453"/>
    </location>
</feature>
<evidence type="ECO:0000256" key="6">
    <source>
        <dbReference type="SAM" id="Phobius"/>
    </source>
</evidence>
<evidence type="ECO:0000256" key="1">
    <source>
        <dbReference type="ARBA" id="ARBA00004141"/>
    </source>
</evidence>
<dbReference type="Pfam" id="PF00999">
    <property type="entry name" value="Na_H_Exchanger"/>
    <property type="match status" value="1"/>
</dbReference>
<evidence type="ECO:0000256" key="2">
    <source>
        <dbReference type="ARBA" id="ARBA00007367"/>
    </source>
</evidence>
<keyword evidence="9" id="KW-1185">Reference proteome</keyword>
<evidence type="ECO:0000259" key="7">
    <source>
        <dbReference type="Pfam" id="PF00999"/>
    </source>
</evidence>
<keyword evidence="3 6" id="KW-0812">Transmembrane</keyword>
<feature type="transmembrane region" description="Helical" evidence="6">
    <location>
        <begin position="370"/>
        <end position="391"/>
    </location>
</feature>
<comment type="subcellular location">
    <subcellularLocation>
        <location evidence="1">Membrane</location>
        <topology evidence="1">Multi-pass membrane protein</topology>
    </subcellularLocation>
</comment>
<dbReference type="PANTHER" id="PTHR31102:SF1">
    <property type="entry name" value="CATION_H+ EXCHANGER DOMAIN-CONTAINING PROTEIN"/>
    <property type="match status" value="1"/>
</dbReference>
<feature type="transmembrane region" description="Helical" evidence="6">
    <location>
        <begin position="93"/>
        <end position="114"/>
    </location>
</feature>